<dbReference type="SMART" id="SM01274">
    <property type="entry name" value="malic"/>
    <property type="match status" value="1"/>
</dbReference>
<dbReference type="InterPro" id="IPR012301">
    <property type="entry name" value="Malic_N_dom"/>
</dbReference>
<dbReference type="InterPro" id="IPR001891">
    <property type="entry name" value="Malic_OxRdtase"/>
</dbReference>
<evidence type="ECO:0000259" key="4">
    <source>
        <dbReference type="SMART" id="SM01274"/>
    </source>
</evidence>
<evidence type="ECO:0000313" key="5">
    <source>
        <dbReference type="EMBL" id="CAK0810885.1"/>
    </source>
</evidence>
<accession>A0ABN9QXZ0</accession>
<comment type="caution">
    <text evidence="5">The sequence shown here is derived from an EMBL/GenBank/DDBJ whole genome shotgun (WGS) entry which is preliminary data.</text>
</comment>
<sequence>GRTPPGDICEQILTLVGTVQFKALGPRRICSCPLAFGTLHLPAHRRLTSVPENSVGQMWCQTPAATTPCDDEVACMPIGMICYPKLGREAPGGGADRRLSWPREVAKAGGPAAWNRRPELAPLVEMLGGMADVKSADDALARVRSMIQLDHHLWAHLWMKALHAKSLDIYYETILRQPSLMLPVMYTPTVGEVCQKYGMLPFSRRGCYLSVADRGRAREVLDEYARAELEHVEGRPVCDCIVFSDGGRILGLGDLGAWGMGIPVGKLDLYTVCGGVSPHRVIPLIIDAGCGDSSKNTDKLEIREHPLYTGLKQDRNLEKSAAGTMVNSCYYGQGNIIQELFVAATDLFGDTCLLQFEDFNSNDAFPLLAEYREKYLTYNDDIQGTAAVAVAGIMGAIKIKHPDCADLIGALRKETFLFFGAGSANIGAANLLLNEGGVEKHRVLICGSKGLIWVSQDGSQGVFKNEEQKALAYKGKPKFACGSLVDVIRAVKPTVLVGAVGVSPNCFTKEVVDGMMKSVGSGGRPIIFALSNPKSQSEITAVDCYRWSSGAAIFGSGTHFDAVEVGGKRQSPGQVNNVYIFPGMSFGAICCQARTIPERFFLVAAEAVANSLSQQDFDEGRVIPHRDQVQLVNLNVATAVVLEAQKMSLARRALGADADSVRATLEGMMWKPGNLSK</sequence>
<dbReference type="NCBIfam" id="NF010052">
    <property type="entry name" value="PRK13529.1"/>
    <property type="match status" value="1"/>
</dbReference>
<evidence type="ECO:0008006" key="7">
    <source>
        <dbReference type="Google" id="ProtNLM"/>
    </source>
</evidence>
<dbReference type="InterPro" id="IPR037062">
    <property type="entry name" value="Malic_N_dom_sf"/>
</dbReference>
<evidence type="ECO:0000313" key="6">
    <source>
        <dbReference type="Proteomes" id="UP001189429"/>
    </source>
</evidence>
<organism evidence="5 6">
    <name type="scientific">Prorocentrum cordatum</name>
    <dbReference type="NCBI Taxonomy" id="2364126"/>
    <lineage>
        <taxon>Eukaryota</taxon>
        <taxon>Sar</taxon>
        <taxon>Alveolata</taxon>
        <taxon>Dinophyceae</taxon>
        <taxon>Prorocentrales</taxon>
        <taxon>Prorocentraceae</taxon>
        <taxon>Prorocentrum</taxon>
    </lineage>
</organism>
<dbReference type="Pfam" id="PF00390">
    <property type="entry name" value="malic"/>
    <property type="match status" value="1"/>
</dbReference>
<evidence type="ECO:0000256" key="2">
    <source>
        <dbReference type="ARBA" id="ARBA00023027"/>
    </source>
</evidence>
<dbReference type="InterPro" id="IPR036291">
    <property type="entry name" value="NAD(P)-bd_dom_sf"/>
</dbReference>
<keyword evidence="2" id="KW-0520">NAD</keyword>
<dbReference type="InterPro" id="IPR012302">
    <property type="entry name" value="Malic_NAD-bd"/>
</dbReference>
<dbReference type="EMBL" id="CAUYUJ010004760">
    <property type="protein sequence ID" value="CAK0810885.1"/>
    <property type="molecule type" value="Genomic_DNA"/>
</dbReference>
<dbReference type="PRINTS" id="PR00072">
    <property type="entry name" value="MALOXRDTASE"/>
</dbReference>
<evidence type="ECO:0000259" key="3">
    <source>
        <dbReference type="SMART" id="SM00919"/>
    </source>
</evidence>
<evidence type="ECO:0000256" key="1">
    <source>
        <dbReference type="ARBA" id="ARBA00008785"/>
    </source>
</evidence>
<dbReference type="PIRSF" id="PIRSF000106">
    <property type="entry name" value="ME"/>
    <property type="match status" value="1"/>
</dbReference>
<dbReference type="Gene3D" id="3.40.50.720">
    <property type="entry name" value="NAD(P)-binding Rossmann-like Domain"/>
    <property type="match status" value="1"/>
</dbReference>
<protein>
    <recommendedName>
        <fullName evidence="7">Malic enzyme</fullName>
    </recommendedName>
</protein>
<dbReference type="Pfam" id="PF03949">
    <property type="entry name" value="Malic_M"/>
    <property type="match status" value="1"/>
</dbReference>
<comment type="similarity">
    <text evidence="1">Belongs to the malic enzymes family.</text>
</comment>
<dbReference type="Proteomes" id="UP001189429">
    <property type="component" value="Unassembled WGS sequence"/>
</dbReference>
<feature type="domain" description="Malic enzyme N-terminal" evidence="4">
    <location>
        <begin position="163"/>
        <end position="372"/>
    </location>
</feature>
<dbReference type="Gene3D" id="3.40.50.10380">
    <property type="entry name" value="Malic enzyme, N-terminal domain"/>
    <property type="match status" value="1"/>
</dbReference>
<dbReference type="PANTHER" id="PTHR23406:SF34">
    <property type="entry name" value="NAD-DEPENDENT MALIC ENZYME, MITOCHONDRIAL"/>
    <property type="match status" value="1"/>
</dbReference>
<gene>
    <name evidence="5" type="ORF">PCOR1329_LOCUS15673</name>
</gene>
<feature type="domain" description="Malic enzyme NAD-binding" evidence="3">
    <location>
        <begin position="382"/>
        <end position="645"/>
    </location>
</feature>
<dbReference type="PANTHER" id="PTHR23406">
    <property type="entry name" value="MALIC ENZYME-RELATED"/>
    <property type="match status" value="1"/>
</dbReference>
<reference evidence="5" key="1">
    <citation type="submission" date="2023-10" db="EMBL/GenBank/DDBJ databases">
        <authorList>
            <person name="Chen Y."/>
            <person name="Shah S."/>
            <person name="Dougan E. K."/>
            <person name="Thang M."/>
            <person name="Chan C."/>
        </authorList>
    </citation>
    <scope>NUCLEOTIDE SEQUENCE [LARGE SCALE GENOMIC DNA]</scope>
</reference>
<feature type="non-terminal residue" evidence="5">
    <location>
        <position position="1"/>
    </location>
</feature>
<dbReference type="SUPFAM" id="SSF53223">
    <property type="entry name" value="Aminoacid dehydrogenase-like, N-terminal domain"/>
    <property type="match status" value="1"/>
</dbReference>
<dbReference type="SMART" id="SM00919">
    <property type="entry name" value="Malic_M"/>
    <property type="match status" value="1"/>
</dbReference>
<dbReference type="SUPFAM" id="SSF51735">
    <property type="entry name" value="NAD(P)-binding Rossmann-fold domains"/>
    <property type="match status" value="1"/>
</dbReference>
<name>A0ABN9QXZ0_9DINO</name>
<proteinExistence type="inferred from homology"/>
<keyword evidence="6" id="KW-1185">Reference proteome</keyword>
<dbReference type="InterPro" id="IPR046346">
    <property type="entry name" value="Aminoacid_DH-like_N_sf"/>
</dbReference>